<evidence type="ECO:0000313" key="1">
    <source>
        <dbReference type="EMBL" id="KAG5454657.1"/>
    </source>
</evidence>
<comment type="caution">
    <text evidence="1">The sequence shown here is derived from an EMBL/GenBank/DDBJ whole genome shotgun (WGS) entry which is preliminary data.</text>
</comment>
<dbReference type="EMBL" id="NIRI02000005">
    <property type="protein sequence ID" value="KAG5454657.1"/>
    <property type="molecule type" value="Genomic_DNA"/>
</dbReference>
<keyword evidence="2" id="KW-1185">Reference proteome</keyword>
<organism evidence="1 2">
    <name type="scientific">Clonorchis sinensis</name>
    <name type="common">Chinese liver fluke</name>
    <dbReference type="NCBI Taxonomy" id="79923"/>
    <lineage>
        <taxon>Eukaryota</taxon>
        <taxon>Metazoa</taxon>
        <taxon>Spiralia</taxon>
        <taxon>Lophotrochozoa</taxon>
        <taxon>Platyhelminthes</taxon>
        <taxon>Trematoda</taxon>
        <taxon>Digenea</taxon>
        <taxon>Opisthorchiida</taxon>
        <taxon>Opisthorchiata</taxon>
        <taxon>Opisthorchiidae</taxon>
        <taxon>Clonorchis</taxon>
    </lineage>
</organism>
<reference evidence="1 2" key="1">
    <citation type="journal article" date="2018" name="Biotechnol. Adv.">
        <title>Improved genomic resources and new bioinformatic workflow for the carcinogenic parasite Clonorchis sinensis: Biotechnological implications.</title>
        <authorList>
            <person name="Wang D."/>
            <person name="Korhonen P.K."/>
            <person name="Gasser R.B."/>
            <person name="Young N.D."/>
        </authorList>
    </citation>
    <scope>NUCLEOTIDE SEQUENCE [LARGE SCALE GENOMIC DNA]</scope>
    <source>
        <strain evidence="1">Cs-k2</strain>
    </source>
</reference>
<protein>
    <submittedName>
        <fullName evidence="1">Uncharacterized protein</fullName>
    </submittedName>
</protein>
<dbReference type="AlphaFoldDB" id="A0A3R7D8D4"/>
<name>A0A3R7D8D4_CLOSI</name>
<evidence type="ECO:0000313" key="2">
    <source>
        <dbReference type="Proteomes" id="UP000286415"/>
    </source>
</evidence>
<reference evidence="1 2" key="2">
    <citation type="journal article" date="2021" name="Genomics">
        <title>High-quality reference genome for Clonorchis sinensis.</title>
        <authorList>
            <person name="Young N.D."/>
            <person name="Stroehlein A.J."/>
            <person name="Kinkar L."/>
            <person name="Wang T."/>
            <person name="Sohn W.M."/>
            <person name="Chang B.C.H."/>
            <person name="Kaur P."/>
            <person name="Weisz D."/>
            <person name="Dudchenko O."/>
            <person name="Aiden E.L."/>
            <person name="Korhonen P.K."/>
            <person name="Gasser R.B."/>
        </authorList>
    </citation>
    <scope>NUCLEOTIDE SEQUENCE [LARGE SCALE GENOMIC DNA]</scope>
    <source>
        <strain evidence="1">Cs-k2</strain>
    </source>
</reference>
<gene>
    <name evidence="1" type="ORF">CSKR_114484</name>
</gene>
<dbReference type="Proteomes" id="UP000286415">
    <property type="component" value="Unassembled WGS sequence"/>
</dbReference>
<proteinExistence type="predicted"/>
<dbReference type="OrthoDB" id="6314131at2759"/>
<accession>A0A3R7D8D4</accession>
<sequence>MKAGIVLPNNTVKVLFVRTVQGQQKSFRVLAKIDNSSCSVCDVFGEQPVGNRLWVVRNGTDCGYQALL</sequence>
<dbReference type="InParanoid" id="A0A3R7D8D4"/>